<dbReference type="KEGG" id="sap:Sulac_2253"/>
<dbReference type="AlphaFoldDB" id="G8TU54"/>
<reference evidence="1 2" key="2">
    <citation type="journal article" date="2012" name="Stand. Genomic Sci.">
        <title>Complete genome sequence of the moderately thermophilic mineral-sulfide-oxidizing firmicute Sulfobacillus acidophilus type strain (NAL(T)).</title>
        <authorList>
            <person name="Anderson I."/>
            <person name="Chertkov O."/>
            <person name="Chen A."/>
            <person name="Saunders E."/>
            <person name="Lapidus A."/>
            <person name="Nolan M."/>
            <person name="Lucas S."/>
            <person name="Hammon N."/>
            <person name="Deshpande S."/>
            <person name="Cheng J.F."/>
            <person name="Han C."/>
            <person name="Tapia R."/>
            <person name="Goodwin L.A."/>
            <person name="Pitluck S."/>
            <person name="Liolios K."/>
            <person name="Pagani I."/>
            <person name="Ivanova N."/>
            <person name="Mikhailova N."/>
            <person name="Pati A."/>
            <person name="Palaniappan K."/>
            <person name="Land M."/>
            <person name="Pan C."/>
            <person name="Rohde M."/>
            <person name="Pukall R."/>
            <person name="Goker M."/>
            <person name="Detter J.C."/>
            <person name="Woyke T."/>
            <person name="Bristow J."/>
            <person name="Eisen J.A."/>
            <person name="Markowitz V."/>
            <person name="Hugenholtz P."/>
            <person name="Kyrpides N.C."/>
            <person name="Klenk H.P."/>
            <person name="Mavromatis K."/>
        </authorList>
    </citation>
    <scope>NUCLEOTIDE SEQUENCE [LARGE SCALE GENOMIC DNA]</scope>
    <source>
        <strain evidence="2">ATCC 700253 / DSM 10332 / NAL</strain>
    </source>
</reference>
<dbReference type="STRING" id="679936.Sulac_2253"/>
<dbReference type="PATRIC" id="fig|679936.5.peg.2333"/>
<evidence type="ECO:0000313" key="2">
    <source>
        <dbReference type="Proteomes" id="UP000005439"/>
    </source>
</evidence>
<dbReference type="Proteomes" id="UP000005439">
    <property type="component" value="Chromosome"/>
</dbReference>
<keyword evidence="2" id="KW-1185">Reference proteome</keyword>
<proteinExistence type="predicted"/>
<protein>
    <submittedName>
        <fullName evidence="1">Uncharacterized protein</fullName>
    </submittedName>
</protein>
<sequence>MIQGHFLWGAVALAAGVFPHTSLQHTPTVSHGTPTVVVSSLAAMPGEKETLSLSGFPAVKTVTYWIQYPNNRWLALPGSGPLQDASWTVPGTGSYVVDAAVRFGGDKSIITTPTAVVFSHSTLAWASVPTALALGQNMTVATSAVAVANPVYQLWFETPSGVWQSAGGFGESPQWTLPLAQEGQYHLIVYAKPLNADDNAASLLGGRTAVVNAYGTPSQLVEEPAQPLVADGIDRQTFQWAIEDRAGDVVPTANGVATLNWLAPPGTIGNGTTAETDGQAPLVFHQGLAEMTVQSGKDTGSINWHVQWENLSGQGAWTVVQPQATTVGISAPDTPYIANESGNPAVFNVTVLDQVGNPMPTGIYHLTAGIMGGTGQFHDLTQGPDAITVDGGQPPTPVTVYSIAGSLGPMTLTVSGDGLPMSSSTIQAVLGGQPEQMGVTASSPQLTPGQPITLTLTQLTSTGGVVDPASVDNAGYTVTVINSQGNGVGAGFLLGGVPYTGPVTIPIAVGPNDFYAIAQTVTLDAVDVSPGTYIVIVSDPSGLWKSSTPLKLTVL</sequence>
<evidence type="ECO:0000313" key="1">
    <source>
        <dbReference type="EMBL" id="AEW05726.1"/>
    </source>
</evidence>
<reference evidence="2" key="1">
    <citation type="submission" date="2011-12" db="EMBL/GenBank/DDBJ databases">
        <title>The complete genome of chromosome of Sulfobacillus acidophilus DSM 10332.</title>
        <authorList>
            <person name="Lucas S."/>
            <person name="Han J."/>
            <person name="Lapidus A."/>
            <person name="Bruce D."/>
            <person name="Goodwin L."/>
            <person name="Pitluck S."/>
            <person name="Peters L."/>
            <person name="Kyrpides N."/>
            <person name="Mavromatis K."/>
            <person name="Ivanova N."/>
            <person name="Mikhailova N."/>
            <person name="Chertkov O."/>
            <person name="Saunders E."/>
            <person name="Detter J.C."/>
            <person name="Tapia R."/>
            <person name="Han C."/>
            <person name="Land M."/>
            <person name="Hauser L."/>
            <person name="Markowitz V."/>
            <person name="Cheng J.-F."/>
            <person name="Hugenholtz P."/>
            <person name="Woyke T."/>
            <person name="Wu D."/>
            <person name="Pukall R."/>
            <person name="Gehrich-Schroeter G."/>
            <person name="Schneider S."/>
            <person name="Klenk H.-P."/>
            <person name="Eisen J.A."/>
        </authorList>
    </citation>
    <scope>NUCLEOTIDE SEQUENCE [LARGE SCALE GENOMIC DNA]</scope>
    <source>
        <strain evidence="2">ATCC 700253 / DSM 10332 / NAL</strain>
    </source>
</reference>
<dbReference type="HOGENOM" id="CLU_490820_0_0_9"/>
<name>G8TU54_SULAD</name>
<dbReference type="EMBL" id="CP003179">
    <property type="protein sequence ID" value="AEW05726.1"/>
    <property type="molecule type" value="Genomic_DNA"/>
</dbReference>
<organism evidence="1 2">
    <name type="scientific">Sulfobacillus acidophilus (strain ATCC 700253 / DSM 10332 / NAL)</name>
    <dbReference type="NCBI Taxonomy" id="679936"/>
    <lineage>
        <taxon>Bacteria</taxon>
        <taxon>Bacillati</taxon>
        <taxon>Bacillota</taxon>
        <taxon>Clostridia</taxon>
        <taxon>Eubacteriales</taxon>
        <taxon>Clostridiales Family XVII. Incertae Sedis</taxon>
        <taxon>Sulfobacillus</taxon>
    </lineage>
</organism>
<accession>G8TU54</accession>
<gene>
    <name evidence="1" type="ordered locus">Sulac_2253</name>
</gene>